<feature type="compositionally biased region" description="Low complexity" evidence="1">
    <location>
        <begin position="459"/>
        <end position="478"/>
    </location>
</feature>
<evidence type="ECO:0000313" key="4">
    <source>
        <dbReference type="EMBL" id="ODS25042.1"/>
    </source>
</evidence>
<dbReference type="Proteomes" id="UP000242502">
    <property type="component" value="Unassembled WGS sequence"/>
</dbReference>
<evidence type="ECO:0000313" key="5">
    <source>
        <dbReference type="Proteomes" id="UP000242502"/>
    </source>
</evidence>
<feature type="domain" description="eCIS core" evidence="3">
    <location>
        <begin position="156"/>
        <end position="222"/>
    </location>
</feature>
<feature type="compositionally biased region" description="Polar residues" evidence="1">
    <location>
        <begin position="491"/>
        <end position="500"/>
    </location>
</feature>
<feature type="compositionally biased region" description="Low complexity" evidence="1">
    <location>
        <begin position="1334"/>
        <end position="1345"/>
    </location>
</feature>
<evidence type="ECO:0000256" key="1">
    <source>
        <dbReference type="SAM" id="MobiDB-lite"/>
    </source>
</evidence>
<feature type="region of interest" description="Disordered" evidence="1">
    <location>
        <begin position="1296"/>
        <end position="1377"/>
    </location>
</feature>
<keyword evidence="2" id="KW-1133">Transmembrane helix</keyword>
<protein>
    <recommendedName>
        <fullName evidence="3">eCIS core domain-containing protein</fullName>
    </recommendedName>
</protein>
<sequence>MQIAKARSNTDKARDSQSRGKSVQAKKTPPTKPGTHSLWHGMATGVQIQHKCSACEKEEHAQKQTPFTNNDSVQKQSTEAQDTDLVQMWSCGEYTAPQCTVQKKEDESELIIQHQCSTCESQETLQNQVESADNETADIQQYARYGIANARQSLPYQDQIQQAFGHHDVSSVQVQVGGPAAEAGARMGALAYTSGERIAFRQFPSLHLAAHETAHVIQQRSGLTLPGNVGKAGDRWERHADDVANKVVAGESAEALLDDVTPVSQLSAQTDHQHHVTSVTVQHRITSAASWQQESPMASDTVGATADIGQTPVDTPDKSGKAGEEQTDTDQAANEGSEGIDTEEATDPKSACEKSEDKDNNKNKSKQTAQKPPEDKPPPTVQKGRCYKVGAKAPPENAKKPTKDAPPNEVKEDSEVSFPKWEEPNDTCECEVGNELNQQAGGEGPGQTIATAQLTESNTTASATTTADQSDTASTQDQVSHGSEVAAQAGTAANSDNAGSGSVADGDNSTTGQMMAGEVSRDSAVDDFYAAYGEVDSIPSRTQQLSQGLEFAGASRGSAEQEVQKEQALSQIREFMLGAESQIADAVAFVRDDVPSRLGAMAEFAKSDIAFSMEEQKASISTRIGHARALATTQAIDARAQIAAAYETHVSTVNTQTDAALEALNKAYTTSTQALSKREETVLGEINSKYLTGREDHDKKGKEKAGKAIGIGQEWVGEYEKCKVNDKGVKYGDDGFWDGCLSVRRAKAQQDAACKTASATAKGMIELAQQTGFNLREQRTQHRCAAVAGAGHAQKTLDMAIEQLSEVIEKGRGDTLASLAHIREMNLAAVDGALTATLGRLDQQEYTQRQAVNDSGYIQQVAVEQLAHQTAASLARSVSSAMLSLEMTLGQLRDQLTQGDVPDAQILATALASAEMGLGGGVGTLLEKMEEGASNAENQLLDAGFNAVDALQQITNANDSQSAEVEQGFSSKMTTLINAANTTMATLADKHVKKAQESVQKGTDSMQKLVAGYQKSTEAIYKQADKAIKDSLDKLGKDLDKKLEELPARIASEAWKAAAKEQPAWKGVVAIVLIILVIIASIVISVVTLGAGAPFLAVVLVGAVVGAITAGLIQVINNWAAGEDLSKGVGTAMLMGAIGGALGGAIGAGANGIAQAAVQGAVRAGASRATQIALNIGINFAGDMLSEGLTQGVGYVAFGQKFNWQGFVMAGGMSVASTARGGLPGGSQPGGNPRANVPDVDVPMPRGHPVVKDSLIDLGIGMGLAGSVEFLSYLQTGKYDANRFFSSAASGAAGAKAASRGRAQADHPSVPRAQTDAPSTPATTRPQVDSPAVTTPKPQTDTAAPPTTPKLRTDAPDAPIASGPKTNTPDVPTTRLGRLKQRAGNLRDAAFSKMEISDDSRANQGTRKMMESVEHWFAGGAGGLIGNKRVATDGVPAVKPRDGGDTSPIRQQDSDPPAIKPQDTDDVRSQTDAKTGDSAVDAPIKQPQAETNANTSVRNQVDANTPIKNMSDAEMAALTKTQVKVGDADHDVSMRKRSDNDIECEICSVACGPVKQKIGAIKSVVENDARPKAQELNTDLDTLSAKVVSIEAKIEGRKIEGSEAGGTDGVYQAGKDVIRMAGEIAVEFQQAGLKHKGLGEAINDPPSILKELFPLTGGATKNTDGSINAVDLTALPKAVNDKLQVRPSDPDNPDSPKVLDTTVITDPEKFASAVSLVKGQEAIYVFRGPDGMILKVGKTSSGGMTSRFTIYKNAVELARQNGVSIKDFQLEVTPLSTKYKQESDSVDVESVLRNKMMEEGHIMPWDNTSVGNSGGRLNRPGPGVPGERILGPHIKLQNTDTNEPIPTTTSRVREPSRERWRGLDIVPVEGAPPIKVSWEGQPEFSHNLKPVPGNMEEVHQYLSNLLHRMKREKGGNKNPTSTELGAKLGYKPGTNMRAILSKQTGKSLTELLAMPETAVPVRTKIEGPDPDTATTTKPQTPEEVPSSQGFKGTQPSSDVIPRQGDNDCGPACAVTALKQQEVDASQRDIADAAIKVNASNTDPSRMADTMSRQMPADSHTKFVGGRLRVDDGAFPDGVFASLTAKDHYWIMQIKPDDSGSSRYIIIDKMVNDSDVRILDPSTGVEATITRQELMTYWERAGYGLVFPASKNSKERANGNSSDE</sequence>
<feature type="compositionally biased region" description="Polar residues" evidence="1">
    <location>
        <begin position="1837"/>
        <end position="1850"/>
    </location>
</feature>
<feature type="transmembrane region" description="Helical" evidence="2">
    <location>
        <begin position="1068"/>
        <end position="1089"/>
    </location>
</feature>
<feature type="compositionally biased region" description="Basic and acidic residues" evidence="1">
    <location>
        <begin position="346"/>
        <end position="362"/>
    </location>
</feature>
<feature type="transmembrane region" description="Helical" evidence="2">
    <location>
        <begin position="1095"/>
        <end position="1116"/>
    </location>
</feature>
<gene>
    <name evidence="4" type="ORF">AB835_00620</name>
</gene>
<feature type="compositionally biased region" description="Polar residues" evidence="1">
    <location>
        <begin position="1972"/>
        <end position="1997"/>
    </location>
</feature>
<feature type="compositionally biased region" description="Basic and acidic residues" evidence="1">
    <location>
        <begin position="1462"/>
        <end position="1475"/>
    </location>
</feature>
<feature type="region of interest" description="Disordered" evidence="1">
    <location>
        <begin position="1434"/>
        <end position="1495"/>
    </location>
</feature>
<comment type="caution">
    <text evidence="4">The sequence shown here is derived from an EMBL/GenBank/DDBJ whole genome shotgun (WGS) entry which is preliminary data.</text>
</comment>
<feature type="compositionally biased region" description="Polar residues" evidence="1">
    <location>
        <begin position="448"/>
        <end position="458"/>
    </location>
</feature>
<feature type="transmembrane region" description="Helical" evidence="2">
    <location>
        <begin position="1128"/>
        <end position="1150"/>
    </location>
</feature>
<feature type="compositionally biased region" description="Polar residues" evidence="1">
    <location>
        <begin position="289"/>
        <end position="298"/>
    </location>
</feature>
<feature type="compositionally biased region" description="Basic and acidic residues" evidence="1">
    <location>
        <begin position="8"/>
        <end position="18"/>
    </location>
</feature>
<dbReference type="Pfam" id="PF13699">
    <property type="entry name" value="eCIS_core"/>
    <property type="match status" value="1"/>
</dbReference>
<keyword evidence="2" id="KW-0472">Membrane</keyword>
<feature type="compositionally biased region" description="Basic and acidic residues" evidence="1">
    <location>
        <begin position="315"/>
        <end position="324"/>
    </location>
</feature>
<feature type="region of interest" description="Disordered" evidence="1">
    <location>
        <begin position="1959"/>
        <end position="2006"/>
    </location>
</feature>
<reference evidence="4 5" key="1">
    <citation type="journal article" date="2016" name="Appl. Environ. Microbiol.">
        <title>Lack of Overt Genome Reduction in the Bryostatin-Producing Bryozoan Symbiont "Candidatus Endobugula sertula".</title>
        <authorList>
            <person name="Miller I.J."/>
            <person name="Vanee N."/>
            <person name="Fong S.S."/>
            <person name="Lim-Fong G.E."/>
            <person name="Kwan J.C."/>
        </authorList>
    </citation>
    <scope>NUCLEOTIDE SEQUENCE [LARGE SCALE GENOMIC DNA]</scope>
    <source>
        <strain evidence="4">AB1-4</strain>
    </source>
</reference>
<organism evidence="4 5">
    <name type="scientific">Candidatus Endobugula sertula</name>
    <name type="common">Bugula neritina bacterial symbiont</name>
    <dbReference type="NCBI Taxonomy" id="62101"/>
    <lineage>
        <taxon>Bacteria</taxon>
        <taxon>Pseudomonadati</taxon>
        <taxon>Pseudomonadota</taxon>
        <taxon>Gammaproteobacteria</taxon>
        <taxon>Cellvibrionales</taxon>
        <taxon>Cellvibrionaceae</taxon>
        <taxon>Candidatus Endobugula</taxon>
    </lineage>
</organism>
<feature type="region of interest" description="Disordered" evidence="1">
    <location>
        <begin position="1"/>
        <end position="40"/>
    </location>
</feature>
<feature type="region of interest" description="Disordered" evidence="1">
    <location>
        <begin position="289"/>
        <end position="514"/>
    </location>
</feature>
<name>A0A1D2QTX6_9GAMM</name>
<keyword evidence="2" id="KW-0812">Transmembrane</keyword>
<accession>A0A1D2QTX6</accession>
<dbReference type="Gene3D" id="3.90.70.10">
    <property type="entry name" value="Cysteine proteinases"/>
    <property type="match status" value="1"/>
</dbReference>
<dbReference type="EMBL" id="MDLC01000002">
    <property type="protein sequence ID" value="ODS25042.1"/>
    <property type="molecule type" value="Genomic_DNA"/>
</dbReference>
<feature type="region of interest" description="Disordered" evidence="1">
    <location>
        <begin position="1220"/>
        <end position="1242"/>
    </location>
</feature>
<proteinExistence type="predicted"/>
<dbReference type="STRING" id="62101.AB835_00620"/>
<evidence type="ECO:0000259" key="3">
    <source>
        <dbReference type="Pfam" id="PF13699"/>
    </source>
</evidence>
<dbReference type="InterPro" id="IPR025295">
    <property type="entry name" value="eCIS_core_dom"/>
</dbReference>
<evidence type="ECO:0000256" key="2">
    <source>
        <dbReference type="SAM" id="Phobius"/>
    </source>
</evidence>
<feature type="region of interest" description="Disordered" evidence="1">
    <location>
        <begin position="1837"/>
        <end position="1856"/>
    </location>
</feature>
<feature type="compositionally biased region" description="Polar residues" evidence="1">
    <location>
        <begin position="1316"/>
        <end position="1327"/>
    </location>
</feature>